<protein>
    <submittedName>
        <fullName evidence="1">Uncharacterized protein</fullName>
    </submittedName>
</protein>
<dbReference type="EMBL" id="JAPESX010001031">
    <property type="protein sequence ID" value="KAJ8118167.1"/>
    <property type="molecule type" value="Genomic_DNA"/>
</dbReference>
<accession>A0ACC2ISW0</accession>
<dbReference type="Proteomes" id="UP001153334">
    <property type="component" value="Unassembled WGS sequence"/>
</dbReference>
<gene>
    <name evidence="1" type="ORF">ONZ43_g4044</name>
</gene>
<reference evidence="1" key="1">
    <citation type="submission" date="2022-11" db="EMBL/GenBank/DDBJ databases">
        <title>Genome Sequence of Nemania bipapillata.</title>
        <authorList>
            <person name="Buettner E."/>
        </authorList>
    </citation>
    <scope>NUCLEOTIDE SEQUENCE</scope>
    <source>
        <strain evidence="1">CP14</strain>
    </source>
</reference>
<comment type="caution">
    <text evidence="1">The sequence shown here is derived from an EMBL/GenBank/DDBJ whole genome shotgun (WGS) entry which is preliminary data.</text>
</comment>
<sequence>MGVINAVIRSSIEGQVVTPIELPPVELPPVEVEDDLDHDDFGPSVEACVWALVLLAAGWLALRLYLKVRKHRGLWWDDHFLTIESKRSNVPKLLSRYLSVTSKSWHELPAPQQDENLEVEQEYLLTIVIEVMGLRCPL</sequence>
<evidence type="ECO:0000313" key="2">
    <source>
        <dbReference type="Proteomes" id="UP001153334"/>
    </source>
</evidence>
<organism evidence="1 2">
    <name type="scientific">Nemania bipapillata</name>
    <dbReference type="NCBI Taxonomy" id="110536"/>
    <lineage>
        <taxon>Eukaryota</taxon>
        <taxon>Fungi</taxon>
        <taxon>Dikarya</taxon>
        <taxon>Ascomycota</taxon>
        <taxon>Pezizomycotina</taxon>
        <taxon>Sordariomycetes</taxon>
        <taxon>Xylariomycetidae</taxon>
        <taxon>Xylariales</taxon>
        <taxon>Xylariaceae</taxon>
        <taxon>Nemania</taxon>
    </lineage>
</organism>
<name>A0ACC2ISW0_9PEZI</name>
<evidence type="ECO:0000313" key="1">
    <source>
        <dbReference type="EMBL" id="KAJ8118167.1"/>
    </source>
</evidence>
<proteinExistence type="predicted"/>
<keyword evidence="2" id="KW-1185">Reference proteome</keyword>